<feature type="domain" description="Homeobox" evidence="11">
    <location>
        <begin position="49"/>
        <end position="109"/>
    </location>
</feature>
<dbReference type="PANTHER" id="PTHR24326:SF606">
    <property type="entry name" value="HOMEOBOX-LEUCINE ZIPPER PROTEIN ATHB-54"/>
    <property type="match status" value="1"/>
</dbReference>
<sequence>MPNMSALNGTTLSRTSKRNNGLNYTTFPLCITTAGDDDSAGDVSAAGHNNYVEKKRRLNFDQVKSLEKNFELENKLEPERKIQLAKELGLQPRQVAVWFQNRRARWKTKQLERDYQVLSLDYNRLKNQLEAVLQEKQELQAKTALRRSNSKSCNIAVDSSQLNVKPDDQCNSSKDADVDQTSSHYSYRQAAMVLLLQVISELFWWLNWEAHLK</sequence>
<name>A0ABP0W4V7_9BRYO</name>
<dbReference type="Pfam" id="PF02183">
    <property type="entry name" value="HALZ"/>
    <property type="match status" value="1"/>
</dbReference>
<evidence type="ECO:0000256" key="1">
    <source>
        <dbReference type="ARBA" id="ARBA00004123"/>
    </source>
</evidence>
<dbReference type="InterPro" id="IPR009057">
    <property type="entry name" value="Homeodomain-like_sf"/>
</dbReference>
<evidence type="ECO:0000256" key="3">
    <source>
        <dbReference type="ARBA" id="ARBA00023125"/>
    </source>
</evidence>
<evidence type="ECO:0000256" key="5">
    <source>
        <dbReference type="ARBA" id="ARBA00023163"/>
    </source>
</evidence>
<evidence type="ECO:0000259" key="11">
    <source>
        <dbReference type="PROSITE" id="PS50071"/>
    </source>
</evidence>
<proteinExistence type="inferred from homology"/>
<evidence type="ECO:0000256" key="6">
    <source>
        <dbReference type="ARBA" id="ARBA00023242"/>
    </source>
</evidence>
<feature type="DNA-binding region" description="Homeobox" evidence="8">
    <location>
        <begin position="51"/>
        <end position="110"/>
    </location>
</feature>
<dbReference type="Gene3D" id="1.10.10.60">
    <property type="entry name" value="Homeodomain-like"/>
    <property type="match status" value="1"/>
</dbReference>
<feature type="coiled-coil region" evidence="10">
    <location>
        <begin position="108"/>
        <end position="142"/>
    </location>
</feature>
<dbReference type="PANTHER" id="PTHR24326">
    <property type="entry name" value="HOMEOBOX-LEUCINE ZIPPER PROTEIN"/>
    <property type="match status" value="1"/>
</dbReference>
<comment type="subcellular location">
    <subcellularLocation>
        <location evidence="1 8 9">Nucleus</location>
    </subcellularLocation>
</comment>
<evidence type="ECO:0000256" key="4">
    <source>
        <dbReference type="ARBA" id="ARBA00023155"/>
    </source>
</evidence>
<dbReference type="InterPro" id="IPR045224">
    <property type="entry name" value="HDZip_class_I_plant"/>
</dbReference>
<dbReference type="SMART" id="SM00389">
    <property type="entry name" value="HOX"/>
    <property type="match status" value="1"/>
</dbReference>
<dbReference type="CDD" id="cd00086">
    <property type="entry name" value="homeodomain"/>
    <property type="match status" value="1"/>
</dbReference>
<evidence type="ECO:0000256" key="7">
    <source>
        <dbReference type="ARBA" id="ARBA00025748"/>
    </source>
</evidence>
<accession>A0ABP0W4V7</accession>
<dbReference type="SUPFAM" id="SSF46689">
    <property type="entry name" value="Homeodomain-like"/>
    <property type="match status" value="1"/>
</dbReference>
<dbReference type="PRINTS" id="PR00031">
    <property type="entry name" value="HTHREPRESSR"/>
</dbReference>
<evidence type="ECO:0000256" key="9">
    <source>
        <dbReference type="RuleBase" id="RU000682"/>
    </source>
</evidence>
<protein>
    <recommendedName>
        <fullName evidence="11">Homeobox domain-containing protein</fullName>
    </recommendedName>
</protein>
<gene>
    <name evidence="12" type="ORF">CSSPJE1EN1_LOCUS7296</name>
</gene>
<dbReference type="InterPro" id="IPR017970">
    <property type="entry name" value="Homeobox_CS"/>
</dbReference>
<evidence type="ECO:0000256" key="8">
    <source>
        <dbReference type="PROSITE-ProRule" id="PRU00108"/>
    </source>
</evidence>
<evidence type="ECO:0000256" key="10">
    <source>
        <dbReference type="SAM" id="Coils"/>
    </source>
</evidence>
<evidence type="ECO:0000256" key="2">
    <source>
        <dbReference type="ARBA" id="ARBA00023015"/>
    </source>
</evidence>
<dbReference type="EMBL" id="OZ020109">
    <property type="protein sequence ID" value="CAK9261818.1"/>
    <property type="molecule type" value="Genomic_DNA"/>
</dbReference>
<organism evidence="12 13">
    <name type="scientific">Sphagnum jensenii</name>
    <dbReference type="NCBI Taxonomy" id="128206"/>
    <lineage>
        <taxon>Eukaryota</taxon>
        <taxon>Viridiplantae</taxon>
        <taxon>Streptophyta</taxon>
        <taxon>Embryophyta</taxon>
        <taxon>Bryophyta</taxon>
        <taxon>Sphagnophytina</taxon>
        <taxon>Sphagnopsida</taxon>
        <taxon>Sphagnales</taxon>
        <taxon>Sphagnaceae</taxon>
        <taxon>Sphagnum</taxon>
    </lineage>
</organism>
<keyword evidence="5" id="KW-0804">Transcription</keyword>
<reference evidence="12" key="1">
    <citation type="submission" date="2024-02" db="EMBL/GenBank/DDBJ databases">
        <authorList>
            <consortium name="ELIXIR-Norway"/>
            <consortium name="Elixir Norway"/>
        </authorList>
    </citation>
    <scope>NUCLEOTIDE SEQUENCE</scope>
</reference>
<keyword evidence="6 8" id="KW-0539">Nucleus</keyword>
<dbReference type="InterPro" id="IPR003106">
    <property type="entry name" value="Leu_zip_homeo"/>
</dbReference>
<comment type="similarity">
    <text evidence="7">Belongs to the HD-ZIP homeobox family. Class I subfamily.</text>
</comment>
<dbReference type="InterPro" id="IPR000047">
    <property type="entry name" value="HTH_motif"/>
</dbReference>
<keyword evidence="10" id="KW-0175">Coiled coil</keyword>
<evidence type="ECO:0000313" key="13">
    <source>
        <dbReference type="Proteomes" id="UP001497444"/>
    </source>
</evidence>
<dbReference type="PROSITE" id="PS50071">
    <property type="entry name" value="HOMEOBOX_2"/>
    <property type="match status" value="1"/>
</dbReference>
<dbReference type="Pfam" id="PF00046">
    <property type="entry name" value="Homeodomain"/>
    <property type="match status" value="1"/>
</dbReference>
<evidence type="ECO:0000313" key="12">
    <source>
        <dbReference type="EMBL" id="CAK9261818.1"/>
    </source>
</evidence>
<dbReference type="InterPro" id="IPR001356">
    <property type="entry name" value="HD"/>
</dbReference>
<keyword evidence="13" id="KW-1185">Reference proteome</keyword>
<dbReference type="PROSITE" id="PS00027">
    <property type="entry name" value="HOMEOBOX_1"/>
    <property type="match status" value="1"/>
</dbReference>
<keyword evidence="2" id="KW-0805">Transcription regulation</keyword>
<dbReference type="Proteomes" id="UP001497444">
    <property type="component" value="Chromosome 14"/>
</dbReference>
<keyword evidence="4 8" id="KW-0371">Homeobox</keyword>
<keyword evidence="3 8" id="KW-0238">DNA-binding</keyword>